<dbReference type="Pfam" id="PF16990">
    <property type="entry name" value="CBM_35"/>
    <property type="match status" value="1"/>
</dbReference>
<evidence type="ECO:0000313" key="4">
    <source>
        <dbReference type="EMBL" id="MBB5327954.1"/>
    </source>
</evidence>
<gene>
    <name evidence="4" type="ORF">HDF14_001560</name>
</gene>
<organism evidence="4 5">
    <name type="scientific">Tunturiibacter gelidiferens</name>
    <dbReference type="NCBI Taxonomy" id="3069689"/>
    <lineage>
        <taxon>Bacteria</taxon>
        <taxon>Pseudomonadati</taxon>
        <taxon>Acidobacteriota</taxon>
        <taxon>Terriglobia</taxon>
        <taxon>Terriglobales</taxon>
        <taxon>Acidobacteriaceae</taxon>
        <taxon>Tunturiibacter</taxon>
    </lineage>
</organism>
<reference evidence="4 5" key="1">
    <citation type="submission" date="2020-08" db="EMBL/GenBank/DDBJ databases">
        <title>Genomic Encyclopedia of Type Strains, Phase IV (KMG-V): Genome sequencing to study the core and pangenomes of soil and plant-associated prokaryotes.</title>
        <authorList>
            <person name="Whitman W."/>
        </authorList>
    </citation>
    <scope>NUCLEOTIDE SEQUENCE [LARGE SCALE GENOMIC DNA]</scope>
    <source>
        <strain evidence="4 5">X5P2</strain>
    </source>
</reference>
<dbReference type="SUPFAM" id="SSF51445">
    <property type="entry name" value="(Trans)glycosidases"/>
    <property type="match status" value="1"/>
</dbReference>
<dbReference type="PROSITE" id="PS51175">
    <property type="entry name" value="CBM6"/>
    <property type="match status" value="2"/>
</dbReference>
<dbReference type="CDD" id="cd04081">
    <property type="entry name" value="CBM35_galactosidase-like"/>
    <property type="match status" value="1"/>
</dbReference>
<evidence type="ECO:0000256" key="1">
    <source>
        <dbReference type="SAM" id="MobiDB-lite"/>
    </source>
</evidence>
<name>A0A9X0U344_9BACT</name>
<evidence type="ECO:0000256" key="2">
    <source>
        <dbReference type="SAM" id="SignalP"/>
    </source>
</evidence>
<dbReference type="InterPro" id="IPR008979">
    <property type="entry name" value="Galactose-bd-like_sf"/>
</dbReference>
<dbReference type="InterPro" id="IPR005084">
    <property type="entry name" value="CBM6"/>
</dbReference>
<evidence type="ECO:0000259" key="3">
    <source>
        <dbReference type="PROSITE" id="PS51175"/>
    </source>
</evidence>
<feature type="region of interest" description="Disordered" evidence="1">
    <location>
        <begin position="75"/>
        <end position="96"/>
    </location>
</feature>
<comment type="caution">
    <text evidence="4">The sequence shown here is derived from an EMBL/GenBank/DDBJ whole genome shotgun (WGS) entry which is preliminary data.</text>
</comment>
<dbReference type="Proteomes" id="UP000535182">
    <property type="component" value="Unassembled WGS sequence"/>
</dbReference>
<feature type="signal peptide" evidence="2">
    <location>
        <begin position="1"/>
        <end position="37"/>
    </location>
</feature>
<dbReference type="EMBL" id="JACHEB010000003">
    <property type="protein sequence ID" value="MBB5327954.1"/>
    <property type="molecule type" value="Genomic_DNA"/>
</dbReference>
<protein>
    <recommendedName>
        <fullName evidence="3">CBM6 domain-containing protein</fullName>
    </recommendedName>
</protein>
<dbReference type="Gene3D" id="3.20.20.80">
    <property type="entry name" value="Glycosidases"/>
    <property type="match status" value="1"/>
</dbReference>
<dbReference type="AlphaFoldDB" id="A0A9X0U344"/>
<dbReference type="InterPro" id="IPR017853">
    <property type="entry name" value="GH"/>
</dbReference>
<keyword evidence="5" id="KW-1185">Reference proteome</keyword>
<feature type="chain" id="PRO_5040736181" description="CBM6 domain-containing protein" evidence="2">
    <location>
        <begin position="38"/>
        <end position="730"/>
    </location>
</feature>
<keyword evidence="2" id="KW-0732">Signal</keyword>
<evidence type="ECO:0000313" key="5">
    <source>
        <dbReference type="Proteomes" id="UP000535182"/>
    </source>
</evidence>
<dbReference type="GO" id="GO:0030246">
    <property type="term" value="F:carbohydrate binding"/>
    <property type="evidence" value="ECO:0007669"/>
    <property type="project" value="InterPro"/>
</dbReference>
<sequence>MFVSAFPTRRFAHGPRAMVSGCLLMLLPLAVSLRADAQTTLTVNVNSNAGTILHGASGWLYGQAEDGLASQNLMAPTKPQYDAGKPPNGQQHAGGDVSKTIPSFLSSGGKGTQIYLQDYFSTFYPNPGIASYTSTVQGIVNGLKSDPNFQSYIYVPFNEPDGVVYGKYGTGITNLSGLESDWVTIFNAIHAINPSAKIAGPNFFLYDSNSYRSFMTYAKAHNALPTQVTWHELTSATYTNWYTDYNDYRSIESDLGISPIPIVINEYAQATELGVPGDLVQYIARFENSKVYGCLAFWVTAGSLDYLGAAQQPNVPTGAWWLYKWYGGMLGNTLTVTPPSTTSMGLQGVATLDGNAHQVKVIFGGGSGTINVALQGLASQSYLNGKVHVTVWGVDSTGDGGAPTTGPYYIQEGDYTESSGNTAVSVANTKSTSAYYLIATPAKSTSNVSSTTKYEAEYADLFGPATVTYGSNTGYSGTYFVQGYVNNNGAVTEFDVQAPNAGFYNVDIRYSSPSGNTSLNLYVNGPQLETVSLPGTNNANSWTDKMVTLYLIKGINRIAYGSNSSSTGVQLDYINVTSTTGTVTTYEAAASNNTLGGTAVRENNSNAPGGTDVGFVGQGSANYVQFNGVNVPFSGTYRMLIEYSNGEVYSGPEAGAVFRSAQVSVNGGTAQQVFFDNTVNYTTYQELAVDVQLNGGNNTIKFYNSATSPNPNIESGWVPVLAQIKIASAQ</sequence>
<dbReference type="Gene3D" id="2.60.120.260">
    <property type="entry name" value="Galactose-binding domain-like"/>
    <property type="match status" value="2"/>
</dbReference>
<feature type="domain" description="CBM6" evidence="3">
    <location>
        <begin position="452"/>
        <end position="577"/>
    </location>
</feature>
<proteinExistence type="predicted"/>
<dbReference type="RefSeq" id="WP_183975048.1">
    <property type="nucleotide sequence ID" value="NZ_JACHEB010000003.1"/>
</dbReference>
<feature type="domain" description="CBM6" evidence="3">
    <location>
        <begin position="584"/>
        <end position="727"/>
    </location>
</feature>
<accession>A0A9X0U344</accession>
<dbReference type="SUPFAM" id="SSF49785">
    <property type="entry name" value="Galactose-binding domain-like"/>
    <property type="match status" value="2"/>
</dbReference>